<organism evidence="5 6">
    <name type="scientific">Oreochromis niloticus</name>
    <name type="common">Nile tilapia</name>
    <name type="synonym">Tilapia nilotica</name>
    <dbReference type="NCBI Taxonomy" id="8128"/>
    <lineage>
        <taxon>Eukaryota</taxon>
        <taxon>Metazoa</taxon>
        <taxon>Chordata</taxon>
        <taxon>Craniata</taxon>
        <taxon>Vertebrata</taxon>
        <taxon>Euteleostomi</taxon>
        <taxon>Actinopterygii</taxon>
        <taxon>Neopterygii</taxon>
        <taxon>Teleostei</taxon>
        <taxon>Neoteleostei</taxon>
        <taxon>Acanthomorphata</taxon>
        <taxon>Ovalentaria</taxon>
        <taxon>Cichlomorphae</taxon>
        <taxon>Cichliformes</taxon>
        <taxon>Cichlidae</taxon>
        <taxon>African cichlids</taxon>
        <taxon>Pseudocrenilabrinae</taxon>
        <taxon>Oreochromini</taxon>
        <taxon>Oreochromis</taxon>
    </lineage>
</organism>
<dbReference type="Proteomes" id="UP000005207">
    <property type="component" value="Linkage group LG12"/>
</dbReference>
<evidence type="ECO:0000259" key="3">
    <source>
        <dbReference type="PROSITE" id="PS50835"/>
    </source>
</evidence>
<protein>
    <submittedName>
        <fullName evidence="5">Leukemia inhibitory factor receptor</fullName>
    </submittedName>
</protein>
<dbReference type="SMART" id="SM00060">
    <property type="entry name" value="FN3"/>
    <property type="match status" value="5"/>
</dbReference>
<sequence length="954" mass="107077">MINVRKSFFSLFGLYLIFSNGECCIDDGKLGSFMLFLIILKFSQYVVLTYAQSQVRKSQKVDSVHCLNKQDQHSGTLNVFLYILLFCHTPGCYLPKPNITLKAINDKQTLVVSWLVKRSSFVGDIYEIELSRTEQHTVIYTTNVSVSPGGSAEYTWTWISDLPLECVDHSVRMRYYNQSVQSPWSNWITNSGVKANDKSQIFPSNRVLRQGSSAMFCCIPPTGVNVKRMTFRNKEYRLLSIGGGVKAITVNNLTIPEGIIKHLILSCDDATGKSVHVSNYISFPPQKPRNLSCVTFDMVSVTCTWDSPRKQLPFDRNVQIYTLHIENSDKAPFPCEQSSCTFPAVPHQQDYNISVWVKDKLGEEMERYSFNISDRVFPVVKSLRVNRGVTGATVSWSMQESLTHMNLICQVATVPLGTMELRCNNIMSSFCDAKLEHLVPNTKYNVRVRCTVNGRLWGEWAEGSFTTDLLVSLDLWRRIQPLSNSRTRQVTLMWKPRIAGTAATINIQEYTVQWSQEGQTESKNSSVGQAVMSIGPGKCDFTVQALLPSGTSIPANITIPPAEHKENLPVQKRLDSTSEGGFNLTWEEQSTATCGYVVEWCMLGNAVPCTLQWNVPEENNALFLHASEFQAGNRYTFYIYGCTDNGHRLLEMQTGYSQEFKSVQRPSLVEPVQSTSSSVTLEWHYNEDDPAQPAFIMGYLVTVQEVGSVLLPDRSNVSVADPHMKFVTIEGLKENTEYTCSVSALTKEGPGLPASITFRTKINYSSLILKVLTPIFLLMGCTVLLWSQVKIVRSGLKEIFIYPAGMNIKTPEFEGFLHETDQWLQSQKPEECISCDIEILNGRPSLNEITALRDSELMNEPCSPSLQSSLSSSSPSCMLLEANYCPQLATLPWDRPASQQVTSLMNRSYLYTLKEGYSEPPKVVFSETKSSFETSDCPLESCGVIYGYIANDSL</sequence>
<proteinExistence type="predicted"/>
<dbReference type="PANTHER" id="PTHR46708">
    <property type="entry name" value="TENASCIN"/>
    <property type="match status" value="1"/>
</dbReference>
<keyword evidence="1" id="KW-0677">Repeat</keyword>
<name>I3KA46_ORENI</name>
<dbReference type="Pfam" id="PF17971">
    <property type="entry name" value="LIFR_D2"/>
    <property type="match status" value="1"/>
</dbReference>
<keyword evidence="2" id="KW-0393">Immunoglobulin domain</keyword>
<dbReference type="AlphaFoldDB" id="I3KA46"/>
<dbReference type="InterPro" id="IPR040817">
    <property type="entry name" value="LIFR_D2"/>
</dbReference>
<reference evidence="5" key="3">
    <citation type="submission" date="2025-09" db="UniProtKB">
        <authorList>
            <consortium name="Ensembl"/>
        </authorList>
    </citation>
    <scope>IDENTIFICATION</scope>
</reference>
<accession>I3KA46</accession>
<reference evidence="5" key="2">
    <citation type="submission" date="2025-08" db="UniProtKB">
        <authorList>
            <consortium name="Ensembl"/>
        </authorList>
    </citation>
    <scope>IDENTIFICATION</scope>
</reference>
<dbReference type="InterPro" id="IPR007110">
    <property type="entry name" value="Ig-like_dom"/>
</dbReference>
<dbReference type="OMA" id="FNIYGCT"/>
<dbReference type="Gene3D" id="2.60.40.10">
    <property type="entry name" value="Immunoglobulins"/>
    <property type="match status" value="7"/>
</dbReference>
<dbReference type="InterPro" id="IPR050991">
    <property type="entry name" value="ECM_Regulatory_Proteins"/>
</dbReference>
<dbReference type="HOGENOM" id="CLU_012673_1_0_1"/>
<keyword evidence="6" id="KW-1185">Reference proteome</keyword>
<dbReference type="InterPro" id="IPR036116">
    <property type="entry name" value="FN3_sf"/>
</dbReference>
<evidence type="ECO:0000256" key="1">
    <source>
        <dbReference type="ARBA" id="ARBA00022737"/>
    </source>
</evidence>
<feature type="domain" description="Fibronectin type-III" evidence="4">
    <location>
        <begin position="665"/>
        <end position="765"/>
    </location>
</feature>
<evidence type="ECO:0000256" key="2">
    <source>
        <dbReference type="ARBA" id="ARBA00023319"/>
    </source>
</evidence>
<gene>
    <name evidence="5" type="primary">osmr</name>
</gene>
<dbReference type="CDD" id="cd00063">
    <property type="entry name" value="FN3"/>
    <property type="match status" value="2"/>
</dbReference>
<dbReference type="InParanoid" id="I3KA46"/>
<dbReference type="InterPro" id="IPR003961">
    <property type="entry name" value="FN3_dom"/>
</dbReference>
<evidence type="ECO:0000259" key="4">
    <source>
        <dbReference type="PROSITE" id="PS50853"/>
    </source>
</evidence>
<dbReference type="PANTHER" id="PTHR46708:SF2">
    <property type="entry name" value="FIBRONECTIN TYPE-III DOMAIN-CONTAINING PROTEIN"/>
    <property type="match status" value="1"/>
</dbReference>
<dbReference type="Ensembl" id="ENSONIT00000018006.2">
    <property type="protein sequence ID" value="ENSONIP00000017991.2"/>
    <property type="gene ID" value="ENSONIG00000014310.2"/>
</dbReference>
<dbReference type="Pfam" id="PF00041">
    <property type="entry name" value="fn3"/>
    <property type="match status" value="1"/>
</dbReference>
<reference evidence="6" key="1">
    <citation type="submission" date="2012-01" db="EMBL/GenBank/DDBJ databases">
        <title>The Genome Sequence of Oreochromis niloticus (Nile Tilapia).</title>
        <authorList>
            <consortium name="Broad Institute Genome Assembly Team"/>
            <consortium name="Broad Institute Sequencing Platform"/>
            <person name="Di Palma F."/>
            <person name="Johnson J."/>
            <person name="Lander E.S."/>
            <person name="Lindblad-Toh K."/>
        </authorList>
    </citation>
    <scope>NUCLEOTIDE SEQUENCE [LARGE SCALE GENOMIC DNA]</scope>
</reference>
<evidence type="ECO:0000313" key="5">
    <source>
        <dbReference type="Ensembl" id="ENSONIP00000017991.2"/>
    </source>
</evidence>
<dbReference type="PROSITE" id="PS50835">
    <property type="entry name" value="IG_LIKE"/>
    <property type="match status" value="1"/>
</dbReference>
<dbReference type="PROSITE" id="PS50853">
    <property type="entry name" value="FN3"/>
    <property type="match status" value="1"/>
</dbReference>
<feature type="domain" description="Ig-like" evidence="3">
    <location>
        <begin position="616"/>
        <end position="757"/>
    </location>
</feature>
<dbReference type="GeneTree" id="ENSGT00940000155776"/>
<dbReference type="InterPro" id="IPR013783">
    <property type="entry name" value="Ig-like_fold"/>
</dbReference>
<dbReference type="Pfam" id="PF25552">
    <property type="entry name" value="LIFR_D4"/>
    <property type="match status" value="1"/>
</dbReference>
<dbReference type="SUPFAM" id="SSF49265">
    <property type="entry name" value="Fibronectin type III"/>
    <property type="match status" value="3"/>
</dbReference>
<evidence type="ECO:0000313" key="6">
    <source>
        <dbReference type="Proteomes" id="UP000005207"/>
    </source>
</evidence>